<dbReference type="EMBL" id="CAMKVN010014941">
    <property type="protein sequence ID" value="CAI2196779.1"/>
    <property type="molecule type" value="Genomic_DNA"/>
</dbReference>
<dbReference type="OrthoDB" id="2444340at2759"/>
<feature type="non-terminal residue" evidence="2">
    <location>
        <position position="1"/>
    </location>
</feature>
<gene>
    <name evidence="2" type="ORF">FWILDA_LOCUS17749</name>
</gene>
<accession>A0A9W4WZD8</accession>
<proteinExistence type="predicted"/>
<sequence length="333" mass="38440">AMALQLRLSQSNCQNITKRLRRSQKKVEQLQEQLQENSDCFDNSDDDSDADEIEFDEESQTATNDFVQKLIQKGKLGSTIFINTTEYLSLVVAQPYSTCNNCKIDKWKYKIKTSELSVKVNTICKQCHTVTIFTNESTEINFLRVVAGAGLLGGINREEWRNIGKRQYFEYQDIMLKDIVQAVHQSADEALTAALNFIKKQPEKKEGYILEGSFDCAWSHVHEASQASASNSRWKSLEQPIISFYNKCIYEGVIAHLFDIHNQCWPEVSFELVCKVAHLAPFSEQYYLNLLQLCKDKEDKCEYNIVKINQRNQVHAQKICEQKKKLEGFDFDQ</sequence>
<evidence type="ECO:0000313" key="2">
    <source>
        <dbReference type="EMBL" id="CAI2196779.1"/>
    </source>
</evidence>
<comment type="caution">
    <text evidence="2">The sequence shown here is derived from an EMBL/GenBank/DDBJ whole genome shotgun (WGS) entry which is preliminary data.</text>
</comment>
<dbReference type="Proteomes" id="UP001153678">
    <property type="component" value="Unassembled WGS sequence"/>
</dbReference>
<evidence type="ECO:0000256" key="1">
    <source>
        <dbReference type="SAM" id="Coils"/>
    </source>
</evidence>
<dbReference type="AlphaFoldDB" id="A0A9W4WZD8"/>
<feature type="non-terminal residue" evidence="2">
    <location>
        <position position="333"/>
    </location>
</feature>
<name>A0A9W4WZD8_9GLOM</name>
<organism evidence="2 3">
    <name type="scientific">Funneliformis geosporum</name>
    <dbReference type="NCBI Taxonomy" id="1117311"/>
    <lineage>
        <taxon>Eukaryota</taxon>
        <taxon>Fungi</taxon>
        <taxon>Fungi incertae sedis</taxon>
        <taxon>Mucoromycota</taxon>
        <taxon>Glomeromycotina</taxon>
        <taxon>Glomeromycetes</taxon>
        <taxon>Glomerales</taxon>
        <taxon>Glomeraceae</taxon>
        <taxon>Funneliformis</taxon>
    </lineage>
</organism>
<evidence type="ECO:0000313" key="3">
    <source>
        <dbReference type="Proteomes" id="UP001153678"/>
    </source>
</evidence>
<protein>
    <submittedName>
        <fullName evidence="2">9425_t:CDS:1</fullName>
    </submittedName>
</protein>
<feature type="coiled-coil region" evidence="1">
    <location>
        <begin position="13"/>
        <end position="40"/>
    </location>
</feature>
<reference evidence="2" key="1">
    <citation type="submission" date="2022-08" db="EMBL/GenBank/DDBJ databases">
        <authorList>
            <person name="Kallberg Y."/>
            <person name="Tangrot J."/>
            <person name="Rosling A."/>
        </authorList>
    </citation>
    <scope>NUCLEOTIDE SEQUENCE</scope>
    <source>
        <strain evidence="2">Wild A</strain>
    </source>
</reference>
<keyword evidence="3" id="KW-1185">Reference proteome</keyword>
<keyword evidence="1" id="KW-0175">Coiled coil</keyword>